<sequence length="628" mass="69813">MPRGVENLLIDLEALDRMCSSSDRAVTDLKYHVYEFLGRREPVSLRLSEAPGAWRCPEDAWWAGHAFKYWGGGSCTAASPLTERVYELPVGRRELLMHDAAHGSPTRVIPLSRNLGAGALSPAEDFLDNVVVIGQSTFVAAVRRSDRQYTAVLVLDSGEERPRALCVTGQAGYHFDILRKDDGSFRALISVVHFDGSDGQPGYNLICCMHILDFDGDGVVSRRTLSVDPQWGLCKPRFITADRLLLSESIPCPESSMGWQRELSLLCIGAVTINKTPVLRWPTPYPFECYEMSPSGRFLLGSKVPRCSGMPRGLSNLAVDLAAVDNSIPPDWKGVLDITYMICQYIGRRDPVGLSLKAPPKPKRPDDEWWRKNALNHKSAIADPLTKLHYQLDVCGLSGCGHLLLYDDDDDSEGLLGACLSERGIGGHEDVDTSVVDKLVLLEDCFYVGLANYDQKATEFNRLTRVDLEVQEFATLKGIALDFSIIRKPDGKLRIAAITQDRYPLVESPVEEDESDDNFHVSEINILDEGSSWIRLPTWPLVYSRYVEVHLITPDVALLADFAPSPDRRKCQELTLLRLVTEGGLRTEQLSRIRLHGWSGALSLSPCGSLVIMHLEPKGEECVVCLDY</sequence>
<dbReference type="Proteomes" id="UP000574390">
    <property type="component" value="Unassembled WGS sequence"/>
</dbReference>
<organism evidence="1 2">
    <name type="scientific">Perkinsus olseni</name>
    <name type="common">Perkinsus atlanticus</name>
    <dbReference type="NCBI Taxonomy" id="32597"/>
    <lineage>
        <taxon>Eukaryota</taxon>
        <taxon>Sar</taxon>
        <taxon>Alveolata</taxon>
        <taxon>Perkinsozoa</taxon>
        <taxon>Perkinsea</taxon>
        <taxon>Perkinsida</taxon>
        <taxon>Perkinsidae</taxon>
        <taxon>Perkinsus</taxon>
    </lineage>
</organism>
<evidence type="ECO:0000313" key="1">
    <source>
        <dbReference type="EMBL" id="KAF4701672.1"/>
    </source>
</evidence>
<reference evidence="1 2" key="1">
    <citation type="submission" date="2020-04" db="EMBL/GenBank/DDBJ databases">
        <title>Perkinsus olseni comparative genomics.</title>
        <authorList>
            <person name="Bogema D.R."/>
        </authorList>
    </citation>
    <scope>NUCLEOTIDE SEQUENCE [LARGE SCALE GENOMIC DNA]</scope>
    <source>
        <strain evidence="1">ATCC PRA-205</strain>
    </source>
</reference>
<dbReference type="EMBL" id="JABANM010033191">
    <property type="protein sequence ID" value="KAF4701672.1"/>
    <property type="molecule type" value="Genomic_DNA"/>
</dbReference>
<name>A0A7J6Q0G8_PEROL</name>
<accession>A0A7J6Q0G8</accession>
<proteinExistence type="predicted"/>
<gene>
    <name evidence="1" type="ORF">FOZ62_004805</name>
</gene>
<dbReference type="AlphaFoldDB" id="A0A7J6Q0G8"/>
<comment type="caution">
    <text evidence="1">The sequence shown here is derived from an EMBL/GenBank/DDBJ whole genome shotgun (WGS) entry which is preliminary data.</text>
</comment>
<evidence type="ECO:0000313" key="2">
    <source>
        <dbReference type="Proteomes" id="UP000574390"/>
    </source>
</evidence>
<protein>
    <submittedName>
        <fullName evidence="1">Uncharacterized protein</fullName>
    </submittedName>
</protein>